<feature type="transmembrane region" description="Helical" evidence="1">
    <location>
        <begin position="7"/>
        <end position="26"/>
    </location>
</feature>
<keyword evidence="1" id="KW-0472">Membrane</keyword>
<evidence type="ECO:0000313" key="3">
    <source>
        <dbReference type="Proteomes" id="UP000559404"/>
    </source>
</evidence>
<dbReference type="AlphaFoldDB" id="A0A838Y2X7"/>
<dbReference type="RefSeq" id="WP_181761533.1">
    <property type="nucleotide sequence ID" value="NZ_BMCR01000001.1"/>
</dbReference>
<comment type="caution">
    <text evidence="2">The sequence shown here is derived from an EMBL/GenBank/DDBJ whole genome shotgun (WGS) entry which is preliminary data.</text>
</comment>
<reference evidence="2 3" key="1">
    <citation type="submission" date="2020-07" db="EMBL/GenBank/DDBJ databases">
        <authorList>
            <person name="Li M."/>
        </authorList>
    </citation>
    <scope>NUCLEOTIDE SEQUENCE [LARGE SCALE GENOMIC DNA]</scope>
    <source>
        <strain evidence="2 3">DSM 23284</strain>
    </source>
</reference>
<organism evidence="2 3">
    <name type="scientific">Stappia taiwanensis</name>
    <dbReference type="NCBI Taxonomy" id="992267"/>
    <lineage>
        <taxon>Bacteria</taxon>
        <taxon>Pseudomonadati</taxon>
        <taxon>Pseudomonadota</taxon>
        <taxon>Alphaproteobacteria</taxon>
        <taxon>Hyphomicrobiales</taxon>
        <taxon>Stappiaceae</taxon>
        <taxon>Stappia</taxon>
    </lineage>
</organism>
<gene>
    <name evidence="2" type="ORF">H1W37_16860</name>
</gene>
<feature type="transmembrane region" description="Helical" evidence="1">
    <location>
        <begin position="32"/>
        <end position="50"/>
    </location>
</feature>
<name>A0A838Y2X7_9HYPH</name>
<keyword evidence="1" id="KW-0812">Transmembrane</keyword>
<evidence type="ECO:0000313" key="2">
    <source>
        <dbReference type="EMBL" id="MBA4613333.1"/>
    </source>
</evidence>
<keyword evidence="1" id="KW-1133">Transmembrane helix</keyword>
<dbReference type="EMBL" id="JACEON010000018">
    <property type="protein sequence ID" value="MBA4613333.1"/>
    <property type="molecule type" value="Genomic_DNA"/>
</dbReference>
<keyword evidence="3" id="KW-1185">Reference proteome</keyword>
<dbReference type="Proteomes" id="UP000559404">
    <property type="component" value="Unassembled WGS sequence"/>
</dbReference>
<proteinExistence type="predicted"/>
<evidence type="ECO:0000256" key="1">
    <source>
        <dbReference type="SAM" id="Phobius"/>
    </source>
</evidence>
<accession>A0A838Y2X7</accession>
<sequence length="92" mass="9865">MLRNPLLRAWGLLIGLCLASTLVALAVERTSFAGLAATGAGATILLLAWLKARIILSEYLGLAAAPFWRRGFEIVLALYALLLLGLYTIPVL</sequence>
<reference evidence="2 3" key="2">
    <citation type="submission" date="2020-08" db="EMBL/GenBank/DDBJ databases">
        <title>Stappia taiwanensis sp. nov., isolated from a coastal thermal spring.</title>
        <authorList>
            <person name="Kampfer P."/>
        </authorList>
    </citation>
    <scope>NUCLEOTIDE SEQUENCE [LARGE SCALE GENOMIC DNA]</scope>
    <source>
        <strain evidence="2 3">DSM 23284</strain>
    </source>
</reference>
<protein>
    <submittedName>
        <fullName evidence="2">Nitric oxide reductase F protein</fullName>
    </submittedName>
</protein>
<feature type="transmembrane region" description="Helical" evidence="1">
    <location>
        <begin position="71"/>
        <end position="89"/>
    </location>
</feature>